<evidence type="ECO:0000256" key="1">
    <source>
        <dbReference type="ARBA" id="ARBA00003416"/>
    </source>
</evidence>
<keyword evidence="3" id="KW-0175">Coiled coil</keyword>
<keyword evidence="4" id="KW-0233">DNA recombination</keyword>
<comment type="similarity">
    <text evidence="2">Belongs to the RmuC family.</text>
</comment>
<dbReference type="GO" id="GO:0006310">
    <property type="term" value="P:DNA recombination"/>
    <property type="evidence" value="ECO:0007669"/>
    <property type="project" value="UniProtKB-KW"/>
</dbReference>
<dbReference type="AlphaFoldDB" id="A0A7I9V077"/>
<dbReference type="PANTHER" id="PTHR30563">
    <property type="entry name" value="DNA RECOMBINATION PROTEIN RMUC"/>
    <property type="match status" value="1"/>
</dbReference>
<evidence type="ECO:0000256" key="4">
    <source>
        <dbReference type="ARBA" id="ARBA00023172"/>
    </source>
</evidence>
<dbReference type="OrthoDB" id="370725at2"/>
<keyword evidence="6" id="KW-1185">Reference proteome</keyword>
<evidence type="ECO:0000256" key="3">
    <source>
        <dbReference type="ARBA" id="ARBA00023054"/>
    </source>
</evidence>
<dbReference type="PANTHER" id="PTHR30563:SF0">
    <property type="entry name" value="DNA RECOMBINATION PROTEIN RMUC"/>
    <property type="match status" value="1"/>
</dbReference>
<reference evidence="6" key="1">
    <citation type="submission" date="2019-06" db="EMBL/GenBank/DDBJ databases">
        <title>Gordonia isolated from sludge of a wastewater treatment plant.</title>
        <authorList>
            <person name="Tamura T."/>
            <person name="Aoyama K."/>
            <person name="Kang Y."/>
            <person name="Saito S."/>
            <person name="Akiyama N."/>
            <person name="Yazawa K."/>
            <person name="Gonoi T."/>
            <person name="Mikami Y."/>
        </authorList>
    </citation>
    <scope>NUCLEOTIDE SEQUENCE [LARGE SCALE GENOMIC DNA]</scope>
    <source>
        <strain evidence="6">NBRC 107697</strain>
    </source>
</reference>
<dbReference type="Proteomes" id="UP000444980">
    <property type="component" value="Unassembled WGS sequence"/>
</dbReference>
<name>A0A7I9V077_9ACTN</name>
<evidence type="ECO:0000313" key="5">
    <source>
        <dbReference type="EMBL" id="GED98844.1"/>
    </source>
</evidence>
<dbReference type="EMBL" id="BJOU01000011">
    <property type="protein sequence ID" value="GED98844.1"/>
    <property type="molecule type" value="Genomic_DNA"/>
</dbReference>
<gene>
    <name evidence="5" type="ORF">nbrc107697_28830</name>
</gene>
<evidence type="ECO:0000313" key="6">
    <source>
        <dbReference type="Proteomes" id="UP000444980"/>
    </source>
</evidence>
<dbReference type="RefSeq" id="WP_161928214.1">
    <property type="nucleotide sequence ID" value="NZ_BJOU01000011.1"/>
</dbReference>
<dbReference type="Pfam" id="PF02646">
    <property type="entry name" value="RmuC"/>
    <property type="match status" value="1"/>
</dbReference>
<evidence type="ECO:0000256" key="2">
    <source>
        <dbReference type="ARBA" id="ARBA00009840"/>
    </source>
</evidence>
<evidence type="ECO:0008006" key="7">
    <source>
        <dbReference type="Google" id="ProtNLM"/>
    </source>
</evidence>
<dbReference type="InterPro" id="IPR003798">
    <property type="entry name" value="DNA_recombination_RmuC"/>
</dbReference>
<organism evidence="5 6">
    <name type="scientific">Gordonia crocea</name>
    <dbReference type="NCBI Taxonomy" id="589162"/>
    <lineage>
        <taxon>Bacteria</taxon>
        <taxon>Bacillati</taxon>
        <taxon>Actinomycetota</taxon>
        <taxon>Actinomycetes</taxon>
        <taxon>Mycobacteriales</taxon>
        <taxon>Gordoniaceae</taxon>
        <taxon>Gordonia</taxon>
    </lineage>
</organism>
<accession>A0A7I9V077</accession>
<protein>
    <recommendedName>
        <fullName evidence="7">DNA recombination protein RmuC</fullName>
    </recommendedName>
</protein>
<comment type="function">
    <text evidence="1">Involved in DNA recombination.</text>
</comment>
<comment type="caution">
    <text evidence="5">The sequence shown here is derived from an EMBL/GenBank/DDBJ whole genome shotgun (WGS) entry which is preliminary data.</text>
</comment>
<proteinExistence type="inferred from homology"/>
<sequence>MTTTAVIALVCVCVLAGFAVGWSAQASRSAPALAAARAEARAVRESADLASHALASASEDAARLQSAAIGASVNHVVGPLHESLHRLAEQVQRTERDRIGAYAGLSEQVRDMAQASHRLGMTTQALTNALHTPHLRGRWGEMQLERVVELAGMTKHCDFSTQVSATADGNAVRPDLVVHLVGDRHLAVDAKVPLHAYLDALAATDPDQRDRHLADHARAVRSHIAALASKSYWSAFGSSPELVVMFLPGDPILEAAARATPDLFDYAYSRNVVLATPSSLIALLRAGALGWQQQSLTEEARTIHALGKELAGRLDSVLTHFDRVGTSLGKAVESYNATVGAVQNRLAVTARKLSELDTFASAEAPAEPRAVTAQVRQTVHSAPTGG</sequence>